<feature type="compositionally biased region" description="Basic residues" evidence="1">
    <location>
        <begin position="84"/>
        <end position="98"/>
    </location>
</feature>
<organism evidence="2 3">
    <name type="scientific">Sphaeroforma arctica JP610</name>
    <dbReference type="NCBI Taxonomy" id="667725"/>
    <lineage>
        <taxon>Eukaryota</taxon>
        <taxon>Ichthyosporea</taxon>
        <taxon>Ichthyophonida</taxon>
        <taxon>Sphaeroforma</taxon>
    </lineage>
</organism>
<evidence type="ECO:0000256" key="1">
    <source>
        <dbReference type="SAM" id="MobiDB-lite"/>
    </source>
</evidence>
<name>A0A0L0G3E1_9EUKA</name>
<feature type="compositionally biased region" description="Basic and acidic residues" evidence="1">
    <location>
        <begin position="150"/>
        <end position="160"/>
    </location>
</feature>
<protein>
    <submittedName>
        <fullName evidence="2">Uncharacterized protein</fullName>
    </submittedName>
</protein>
<keyword evidence="3" id="KW-1185">Reference proteome</keyword>
<dbReference type="AlphaFoldDB" id="A0A0L0G3E1"/>
<proteinExistence type="predicted"/>
<sequence length="202" mass="23070">MQYFLRLPTPELFAKLHAHFSTNESLRHAMLEYKPFSFHELHQEFTVNAKIPVAKKVLVDFLDKMSVNYYFETDRNKGRNEKAKAKRDKLKTQAKRRAERNEQFGTTDSLLPPKKKRKKGGGSGFGTTDSLLPPKKNVKREVEVASVPPDRPRVTSERNEQFGTTENVKREVEVASVPPDSPSRGTSTVRCRKCGDYSDSPE</sequence>
<feature type="region of interest" description="Disordered" evidence="1">
    <location>
        <begin position="78"/>
        <end position="202"/>
    </location>
</feature>
<dbReference type="Proteomes" id="UP000054560">
    <property type="component" value="Unassembled WGS sequence"/>
</dbReference>
<evidence type="ECO:0000313" key="3">
    <source>
        <dbReference type="Proteomes" id="UP000054560"/>
    </source>
</evidence>
<dbReference type="RefSeq" id="XP_014157263.1">
    <property type="nucleotide sequence ID" value="XM_014301788.1"/>
</dbReference>
<evidence type="ECO:0000313" key="2">
    <source>
        <dbReference type="EMBL" id="KNC83361.1"/>
    </source>
</evidence>
<accession>A0A0L0G3E1</accession>
<dbReference type="GeneID" id="25904896"/>
<dbReference type="EMBL" id="KQ241840">
    <property type="protein sequence ID" value="KNC83361.1"/>
    <property type="molecule type" value="Genomic_DNA"/>
</dbReference>
<gene>
    <name evidence="2" type="ORF">SARC_04392</name>
</gene>
<reference evidence="2 3" key="1">
    <citation type="submission" date="2011-02" db="EMBL/GenBank/DDBJ databases">
        <title>The Genome Sequence of Sphaeroforma arctica JP610.</title>
        <authorList>
            <consortium name="The Broad Institute Genome Sequencing Platform"/>
            <person name="Russ C."/>
            <person name="Cuomo C."/>
            <person name="Young S.K."/>
            <person name="Zeng Q."/>
            <person name="Gargeya S."/>
            <person name="Alvarado L."/>
            <person name="Berlin A."/>
            <person name="Chapman S.B."/>
            <person name="Chen Z."/>
            <person name="Freedman E."/>
            <person name="Gellesch M."/>
            <person name="Goldberg J."/>
            <person name="Griggs A."/>
            <person name="Gujja S."/>
            <person name="Heilman E."/>
            <person name="Heiman D."/>
            <person name="Howarth C."/>
            <person name="Mehta T."/>
            <person name="Neiman D."/>
            <person name="Pearson M."/>
            <person name="Roberts A."/>
            <person name="Saif S."/>
            <person name="Shea T."/>
            <person name="Shenoy N."/>
            <person name="Sisk P."/>
            <person name="Stolte C."/>
            <person name="Sykes S."/>
            <person name="White J."/>
            <person name="Yandava C."/>
            <person name="Burger G."/>
            <person name="Gray M.W."/>
            <person name="Holland P.W.H."/>
            <person name="King N."/>
            <person name="Lang F.B.F."/>
            <person name="Roger A.J."/>
            <person name="Ruiz-Trillo I."/>
            <person name="Haas B."/>
            <person name="Nusbaum C."/>
            <person name="Birren B."/>
        </authorList>
    </citation>
    <scope>NUCLEOTIDE SEQUENCE [LARGE SCALE GENOMIC DNA]</scope>
    <source>
        <strain evidence="2 3">JP610</strain>
    </source>
</reference>